<comment type="caution">
    <text evidence="7">The sequence shown here is derived from an EMBL/GenBank/DDBJ whole genome shotgun (WGS) entry which is preliminary data.</text>
</comment>
<dbReference type="RefSeq" id="WP_218403489.1">
    <property type="nucleotide sequence ID" value="NZ_JAGSPC010000001.1"/>
</dbReference>
<evidence type="ECO:0000313" key="7">
    <source>
        <dbReference type="EMBL" id="MBV7258122.1"/>
    </source>
</evidence>
<keyword evidence="3" id="KW-0378">Hydrolase</keyword>
<dbReference type="PROSITE" id="PS50249">
    <property type="entry name" value="MPN"/>
    <property type="match status" value="1"/>
</dbReference>
<evidence type="ECO:0000313" key="8">
    <source>
        <dbReference type="Proteomes" id="UP001138681"/>
    </source>
</evidence>
<keyword evidence="1" id="KW-0645">Protease</keyword>
<evidence type="ECO:0000256" key="1">
    <source>
        <dbReference type="ARBA" id="ARBA00022670"/>
    </source>
</evidence>
<dbReference type="Pfam" id="PF04002">
    <property type="entry name" value="RadC"/>
    <property type="match status" value="1"/>
</dbReference>
<dbReference type="GO" id="GO:0008237">
    <property type="term" value="F:metallopeptidase activity"/>
    <property type="evidence" value="ECO:0007669"/>
    <property type="project" value="UniProtKB-KW"/>
</dbReference>
<protein>
    <submittedName>
        <fullName evidence="7">DNA repair protein</fullName>
    </submittedName>
</protein>
<evidence type="ECO:0000259" key="6">
    <source>
        <dbReference type="PROSITE" id="PS50249"/>
    </source>
</evidence>
<evidence type="ECO:0000256" key="5">
    <source>
        <dbReference type="ARBA" id="ARBA00023049"/>
    </source>
</evidence>
<organism evidence="7 8">
    <name type="scientific">Erythrobacter crassostreae</name>
    <dbReference type="NCBI Taxonomy" id="2828328"/>
    <lineage>
        <taxon>Bacteria</taxon>
        <taxon>Pseudomonadati</taxon>
        <taxon>Pseudomonadota</taxon>
        <taxon>Alphaproteobacteria</taxon>
        <taxon>Sphingomonadales</taxon>
        <taxon>Erythrobacteraceae</taxon>
        <taxon>Erythrobacter/Porphyrobacter group</taxon>
        <taxon>Erythrobacter</taxon>
    </lineage>
</organism>
<dbReference type="PANTHER" id="PTHR30471:SF3">
    <property type="entry name" value="UPF0758 PROTEIN YEES-RELATED"/>
    <property type="match status" value="1"/>
</dbReference>
<keyword evidence="4" id="KW-0862">Zinc</keyword>
<name>A0A9X1F137_9SPHN</name>
<evidence type="ECO:0000256" key="2">
    <source>
        <dbReference type="ARBA" id="ARBA00022723"/>
    </source>
</evidence>
<dbReference type="PANTHER" id="PTHR30471">
    <property type="entry name" value="DNA REPAIR PROTEIN RADC"/>
    <property type="match status" value="1"/>
</dbReference>
<dbReference type="GO" id="GO:0006508">
    <property type="term" value="P:proteolysis"/>
    <property type="evidence" value="ECO:0007669"/>
    <property type="project" value="UniProtKB-KW"/>
</dbReference>
<dbReference type="EMBL" id="JAGSPC010000001">
    <property type="protein sequence ID" value="MBV7258122.1"/>
    <property type="molecule type" value="Genomic_DNA"/>
</dbReference>
<proteinExistence type="predicted"/>
<gene>
    <name evidence="7" type="ORF">KCG46_00880</name>
</gene>
<dbReference type="GO" id="GO:0046872">
    <property type="term" value="F:metal ion binding"/>
    <property type="evidence" value="ECO:0007669"/>
    <property type="project" value="UniProtKB-KW"/>
</dbReference>
<dbReference type="InterPro" id="IPR001405">
    <property type="entry name" value="UPF0758"/>
</dbReference>
<accession>A0A9X1F137</accession>
<keyword evidence="2" id="KW-0479">Metal-binding</keyword>
<reference evidence="7" key="1">
    <citation type="submission" date="2021-04" db="EMBL/GenBank/DDBJ databases">
        <authorList>
            <person name="Pira H."/>
            <person name="Risdian C."/>
            <person name="Wink J."/>
        </authorList>
    </citation>
    <scope>NUCLEOTIDE SEQUENCE</scope>
    <source>
        <strain evidence="7">WH158</strain>
    </source>
</reference>
<dbReference type="InterPro" id="IPR020891">
    <property type="entry name" value="UPF0758_CS"/>
</dbReference>
<dbReference type="InterPro" id="IPR025657">
    <property type="entry name" value="RadC_JAB"/>
</dbReference>
<dbReference type="InterPro" id="IPR037518">
    <property type="entry name" value="MPN"/>
</dbReference>
<keyword evidence="8" id="KW-1185">Reference proteome</keyword>
<keyword evidence="5" id="KW-0482">Metalloprotease</keyword>
<feature type="domain" description="MPN" evidence="6">
    <location>
        <begin position="11"/>
        <end position="140"/>
    </location>
</feature>
<dbReference type="AlphaFoldDB" id="A0A9X1F137"/>
<sequence>MISILDRAPVREVDPREAQTAAMVDYLRGIVLAEPAICERFHAIFLDSAHTFIADASMGDGKGAYLKLRLRELFSKALAVDARGLIIAHNHPSGDCRPSQIDIEETSRLKNFANALDIELIDHLIVTKNAIYSMRAGGQL</sequence>
<dbReference type="PROSITE" id="PS01302">
    <property type="entry name" value="UPF0758"/>
    <property type="match status" value="1"/>
</dbReference>
<dbReference type="Proteomes" id="UP001138681">
    <property type="component" value="Unassembled WGS sequence"/>
</dbReference>
<evidence type="ECO:0000256" key="4">
    <source>
        <dbReference type="ARBA" id="ARBA00022833"/>
    </source>
</evidence>
<evidence type="ECO:0000256" key="3">
    <source>
        <dbReference type="ARBA" id="ARBA00022801"/>
    </source>
</evidence>